<accession>A0A5B0LZ30</accession>
<evidence type="ECO:0000313" key="2">
    <source>
        <dbReference type="Proteomes" id="UP000324748"/>
    </source>
</evidence>
<evidence type="ECO:0000313" key="1">
    <source>
        <dbReference type="EMBL" id="KAA1069772.1"/>
    </source>
</evidence>
<comment type="caution">
    <text evidence="1">The sequence shown here is derived from an EMBL/GenBank/DDBJ whole genome shotgun (WGS) entry which is preliminary data.</text>
</comment>
<protein>
    <submittedName>
        <fullName evidence="1">Uncharacterized protein</fullName>
    </submittedName>
</protein>
<proteinExistence type="predicted"/>
<name>A0A5B0LZ30_PUCGR</name>
<sequence length="136" mass="14508">MEETPGLVSQCLTAAQAALQANLVPPDPLTCDSLAAAKTESASGNNLHLPSLGDAPTLLHTSLLLAGAGSNQPVGLHIKSELTIYLKYNQLLQANIEDTRLDGLEDLDQIAIKFNNSCCFGVPPHTWFLPDQLAKF</sequence>
<dbReference type="EMBL" id="VSWC01000183">
    <property type="protein sequence ID" value="KAA1069772.1"/>
    <property type="molecule type" value="Genomic_DNA"/>
</dbReference>
<organism evidence="1 2">
    <name type="scientific">Puccinia graminis f. sp. tritici</name>
    <dbReference type="NCBI Taxonomy" id="56615"/>
    <lineage>
        <taxon>Eukaryota</taxon>
        <taxon>Fungi</taxon>
        <taxon>Dikarya</taxon>
        <taxon>Basidiomycota</taxon>
        <taxon>Pucciniomycotina</taxon>
        <taxon>Pucciniomycetes</taxon>
        <taxon>Pucciniales</taxon>
        <taxon>Pucciniaceae</taxon>
        <taxon>Puccinia</taxon>
    </lineage>
</organism>
<reference evidence="1 2" key="1">
    <citation type="submission" date="2019-05" db="EMBL/GenBank/DDBJ databases">
        <title>Emergence of the Ug99 lineage of the wheat stem rust pathogen through somatic hybridization.</title>
        <authorList>
            <person name="Li F."/>
            <person name="Upadhyaya N.M."/>
            <person name="Sperschneider J."/>
            <person name="Matny O."/>
            <person name="Nguyen-Phuc H."/>
            <person name="Mago R."/>
            <person name="Raley C."/>
            <person name="Miller M.E."/>
            <person name="Silverstein K.A.T."/>
            <person name="Henningsen E."/>
            <person name="Hirsch C.D."/>
            <person name="Visser B."/>
            <person name="Pretorius Z.A."/>
            <person name="Steffenson B.J."/>
            <person name="Schwessinger B."/>
            <person name="Dodds P.N."/>
            <person name="Figueroa M."/>
        </authorList>
    </citation>
    <scope>NUCLEOTIDE SEQUENCE [LARGE SCALE GENOMIC DNA]</scope>
    <source>
        <strain evidence="1">21-0</strain>
    </source>
</reference>
<dbReference type="AlphaFoldDB" id="A0A5B0LZ30"/>
<dbReference type="Proteomes" id="UP000324748">
    <property type="component" value="Unassembled WGS sequence"/>
</dbReference>
<keyword evidence="2" id="KW-1185">Reference proteome</keyword>
<gene>
    <name evidence="1" type="ORF">PGT21_033042</name>
</gene>